<organism evidence="1 2">
    <name type="scientific">Allacma fusca</name>
    <dbReference type="NCBI Taxonomy" id="39272"/>
    <lineage>
        <taxon>Eukaryota</taxon>
        <taxon>Metazoa</taxon>
        <taxon>Ecdysozoa</taxon>
        <taxon>Arthropoda</taxon>
        <taxon>Hexapoda</taxon>
        <taxon>Collembola</taxon>
        <taxon>Symphypleona</taxon>
        <taxon>Sminthuridae</taxon>
        <taxon>Allacma</taxon>
    </lineage>
</organism>
<feature type="non-terminal residue" evidence="1">
    <location>
        <position position="1"/>
    </location>
</feature>
<evidence type="ECO:0008006" key="3">
    <source>
        <dbReference type="Google" id="ProtNLM"/>
    </source>
</evidence>
<reference evidence="1" key="1">
    <citation type="submission" date="2021-06" db="EMBL/GenBank/DDBJ databases">
        <authorList>
            <person name="Hodson N. C."/>
            <person name="Mongue J. A."/>
            <person name="Jaron S. K."/>
        </authorList>
    </citation>
    <scope>NUCLEOTIDE SEQUENCE</scope>
</reference>
<dbReference type="Proteomes" id="UP000708208">
    <property type="component" value="Unassembled WGS sequence"/>
</dbReference>
<dbReference type="AlphaFoldDB" id="A0A8J2PCY5"/>
<gene>
    <name evidence="1" type="ORF">AFUS01_LOCUS34440</name>
</gene>
<sequence length="182" mass="20098">SKGGMRALEDTKVAEADQLSFLNCTDSTERGLLDEASTLEDSEALNLDRDVGGINNPKISGIIQDSTATILSNLEKRHRELKKSVASSSADKDKQKDIGSGVMVSSSFLTYINLGKPSVVTKTTRPALDQKKLMAVKNYMIKICNLHPGTFEIWDTAEFDRRIKNVCSDARKKLASKQKKFE</sequence>
<evidence type="ECO:0000313" key="2">
    <source>
        <dbReference type="Proteomes" id="UP000708208"/>
    </source>
</evidence>
<keyword evidence="2" id="KW-1185">Reference proteome</keyword>
<comment type="caution">
    <text evidence="1">The sequence shown here is derived from an EMBL/GenBank/DDBJ whole genome shotgun (WGS) entry which is preliminary data.</text>
</comment>
<proteinExistence type="predicted"/>
<accession>A0A8J2PCY5</accession>
<name>A0A8J2PCY5_9HEXA</name>
<protein>
    <recommendedName>
        <fullName evidence="3">BEN domain-containing protein</fullName>
    </recommendedName>
</protein>
<evidence type="ECO:0000313" key="1">
    <source>
        <dbReference type="EMBL" id="CAG7824277.1"/>
    </source>
</evidence>
<dbReference type="EMBL" id="CAJVCH010532191">
    <property type="protein sequence ID" value="CAG7824277.1"/>
    <property type="molecule type" value="Genomic_DNA"/>
</dbReference>